<dbReference type="SUPFAM" id="SSF52172">
    <property type="entry name" value="CheY-like"/>
    <property type="match status" value="1"/>
</dbReference>
<dbReference type="Gene3D" id="3.30.70.270">
    <property type="match status" value="1"/>
</dbReference>
<dbReference type="GO" id="GO:1902201">
    <property type="term" value="P:negative regulation of bacterial-type flagellum-dependent cell motility"/>
    <property type="evidence" value="ECO:0007669"/>
    <property type="project" value="TreeGrafter"/>
</dbReference>
<organism evidence="7 8">
    <name type="scientific">Terasakiella brassicae</name>
    <dbReference type="NCBI Taxonomy" id="1634917"/>
    <lineage>
        <taxon>Bacteria</taxon>
        <taxon>Pseudomonadati</taxon>
        <taxon>Pseudomonadota</taxon>
        <taxon>Alphaproteobacteria</taxon>
        <taxon>Rhodospirillales</taxon>
        <taxon>Terasakiellaceae</taxon>
        <taxon>Terasakiella</taxon>
    </lineage>
</organism>
<sequence>MVWDIARTFEGCEILVVDDNLINLKVLTQVLSANGYVVHGASSGQEAFLRIQEKTPDLILLDVQMPGLDGFEVCQQLKETPDTADVPVIFITATDTLESKIKGFEVGASDYIPRPLQMPEVLARVKNQLTARQFYRQVEDEKDRLEKVLAALPVPYLLSSIDTGMLIEMNDHACNALEIPQENVKKTRAKDVYAVPEKRKGLLKKLKQSKLISNEELDLKKSSGEIFTALISATPLRLLDENVFFVAFNDIAERKKMEKALEEAARTDYLTGTLNRRALSARALDEQQRSKRNKKPISILMLDIDHFKKINDTFGHEVGDDALKELVSLIGETLRTSDALGRIGGEEFVVLLPETDFEGAKVLAERIRTRVESNVLKTSNDQELTMRVSGGLAEWKAGQTYEEALNLADARLYKAKNTGRNRIVWD</sequence>
<protein>
    <recommendedName>
        <fullName evidence="1">diguanylate cyclase</fullName>
        <ecNumber evidence="1">2.7.7.65</ecNumber>
    </recommendedName>
</protein>
<dbReference type="GO" id="GO:0000160">
    <property type="term" value="P:phosphorelay signal transduction system"/>
    <property type="evidence" value="ECO:0007669"/>
    <property type="project" value="InterPro"/>
</dbReference>
<evidence type="ECO:0000313" key="7">
    <source>
        <dbReference type="EMBL" id="GGF67648.1"/>
    </source>
</evidence>
<dbReference type="EMBL" id="BMHV01000015">
    <property type="protein sequence ID" value="GGF67648.1"/>
    <property type="molecule type" value="Genomic_DNA"/>
</dbReference>
<keyword evidence="3" id="KW-0597">Phosphoprotein</keyword>
<dbReference type="SUPFAM" id="SSF55073">
    <property type="entry name" value="Nucleotide cyclase"/>
    <property type="match status" value="1"/>
</dbReference>
<dbReference type="Pfam" id="PF00990">
    <property type="entry name" value="GGDEF"/>
    <property type="match status" value="1"/>
</dbReference>
<dbReference type="InterPro" id="IPR000014">
    <property type="entry name" value="PAS"/>
</dbReference>
<comment type="catalytic activity">
    <reaction evidence="2">
        <text>2 GTP = 3',3'-c-di-GMP + 2 diphosphate</text>
        <dbReference type="Rhea" id="RHEA:24898"/>
        <dbReference type="ChEBI" id="CHEBI:33019"/>
        <dbReference type="ChEBI" id="CHEBI:37565"/>
        <dbReference type="ChEBI" id="CHEBI:58805"/>
        <dbReference type="EC" id="2.7.7.65"/>
    </reaction>
</comment>
<evidence type="ECO:0000313" key="8">
    <source>
        <dbReference type="Proteomes" id="UP000632498"/>
    </source>
</evidence>
<dbReference type="PROSITE" id="PS50887">
    <property type="entry name" value="GGDEF"/>
    <property type="match status" value="1"/>
</dbReference>
<dbReference type="AlphaFoldDB" id="A0A917FDH8"/>
<dbReference type="Proteomes" id="UP000632498">
    <property type="component" value="Unassembled WGS sequence"/>
</dbReference>
<dbReference type="GO" id="GO:0005886">
    <property type="term" value="C:plasma membrane"/>
    <property type="evidence" value="ECO:0007669"/>
    <property type="project" value="TreeGrafter"/>
</dbReference>
<dbReference type="SUPFAM" id="SSF55785">
    <property type="entry name" value="PYP-like sensor domain (PAS domain)"/>
    <property type="match status" value="1"/>
</dbReference>
<name>A0A917FDH8_9PROT</name>
<evidence type="ECO:0000256" key="2">
    <source>
        <dbReference type="ARBA" id="ARBA00034247"/>
    </source>
</evidence>
<dbReference type="PANTHER" id="PTHR45138">
    <property type="entry name" value="REGULATORY COMPONENTS OF SENSORY TRANSDUCTION SYSTEM"/>
    <property type="match status" value="1"/>
</dbReference>
<dbReference type="InterPro" id="IPR011006">
    <property type="entry name" value="CheY-like_superfamily"/>
</dbReference>
<keyword evidence="8" id="KW-1185">Reference proteome</keyword>
<dbReference type="Pfam" id="PF13426">
    <property type="entry name" value="PAS_9"/>
    <property type="match status" value="1"/>
</dbReference>
<evidence type="ECO:0000259" key="5">
    <source>
        <dbReference type="PROSITE" id="PS50113"/>
    </source>
</evidence>
<dbReference type="CDD" id="cd01949">
    <property type="entry name" value="GGDEF"/>
    <property type="match status" value="1"/>
</dbReference>
<dbReference type="InterPro" id="IPR050469">
    <property type="entry name" value="Diguanylate_Cyclase"/>
</dbReference>
<dbReference type="Gene3D" id="3.30.450.20">
    <property type="entry name" value="PAS domain"/>
    <property type="match status" value="1"/>
</dbReference>
<dbReference type="GO" id="GO:0052621">
    <property type="term" value="F:diguanylate cyclase activity"/>
    <property type="evidence" value="ECO:0007669"/>
    <property type="project" value="UniProtKB-EC"/>
</dbReference>
<feature type="modified residue" description="4-aspartylphosphate" evidence="3">
    <location>
        <position position="62"/>
    </location>
</feature>
<dbReference type="PANTHER" id="PTHR45138:SF9">
    <property type="entry name" value="DIGUANYLATE CYCLASE DGCM-RELATED"/>
    <property type="match status" value="1"/>
</dbReference>
<accession>A0A917FDH8</accession>
<dbReference type="RefSeq" id="WP_188664987.1">
    <property type="nucleotide sequence ID" value="NZ_BMHV01000015.1"/>
</dbReference>
<dbReference type="InterPro" id="IPR001789">
    <property type="entry name" value="Sig_transdc_resp-reg_receiver"/>
</dbReference>
<comment type="caution">
    <text evidence="7">The sequence shown here is derived from an EMBL/GenBank/DDBJ whole genome shotgun (WGS) entry which is preliminary data.</text>
</comment>
<reference evidence="7" key="2">
    <citation type="submission" date="2020-09" db="EMBL/GenBank/DDBJ databases">
        <authorList>
            <person name="Sun Q."/>
            <person name="Zhou Y."/>
        </authorList>
    </citation>
    <scope>NUCLEOTIDE SEQUENCE</scope>
    <source>
        <strain evidence="7">CGMCC 1.15254</strain>
    </source>
</reference>
<proteinExistence type="predicted"/>
<dbReference type="InterPro" id="IPR029787">
    <property type="entry name" value="Nucleotide_cyclase"/>
</dbReference>
<dbReference type="InterPro" id="IPR043128">
    <property type="entry name" value="Rev_trsase/Diguanyl_cyclase"/>
</dbReference>
<dbReference type="InterPro" id="IPR000700">
    <property type="entry name" value="PAS-assoc_C"/>
</dbReference>
<dbReference type="PROSITE" id="PS50113">
    <property type="entry name" value="PAC"/>
    <property type="match status" value="1"/>
</dbReference>
<dbReference type="InterPro" id="IPR000160">
    <property type="entry name" value="GGDEF_dom"/>
</dbReference>
<evidence type="ECO:0000259" key="6">
    <source>
        <dbReference type="PROSITE" id="PS50887"/>
    </source>
</evidence>
<dbReference type="Gene3D" id="3.40.50.2300">
    <property type="match status" value="1"/>
</dbReference>
<evidence type="ECO:0000259" key="4">
    <source>
        <dbReference type="PROSITE" id="PS50110"/>
    </source>
</evidence>
<dbReference type="Pfam" id="PF00072">
    <property type="entry name" value="Response_reg"/>
    <property type="match status" value="1"/>
</dbReference>
<dbReference type="EC" id="2.7.7.65" evidence="1"/>
<dbReference type="InterPro" id="IPR035965">
    <property type="entry name" value="PAS-like_dom_sf"/>
</dbReference>
<dbReference type="GO" id="GO:0043709">
    <property type="term" value="P:cell adhesion involved in single-species biofilm formation"/>
    <property type="evidence" value="ECO:0007669"/>
    <property type="project" value="TreeGrafter"/>
</dbReference>
<evidence type="ECO:0000256" key="1">
    <source>
        <dbReference type="ARBA" id="ARBA00012528"/>
    </source>
</evidence>
<evidence type="ECO:0000256" key="3">
    <source>
        <dbReference type="PROSITE-ProRule" id="PRU00169"/>
    </source>
</evidence>
<dbReference type="PROSITE" id="PS50110">
    <property type="entry name" value="RESPONSE_REGULATORY"/>
    <property type="match status" value="1"/>
</dbReference>
<feature type="domain" description="PAC" evidence="5">
    <location>
        <begin position="213"/>
        <end position="263"/>
    </location>
</feature>
<gene>
    <name evidence="7" type="ORF">GCM10011332_22180</name>
</gene>
<dbReference type="CDD" id="cd19920">
    <property type="entry name" value="REC_PA4781-like"/>
    <property type="match status" value="1"/>
</dbReference>
<dbReference type="FunFam" id="3.30.70.270:FF:000001">
    <property type="entry name" value="Diguanylate cyclase domain protein"/>
    <property type="match status" value="1"/>
</dbReference>
<feature type="domain" description="Response regulatory" evidence="4">
    <location>
        <begin position="13"/>
        <end position="129"/>
    </location>
</feature>
<dbReference type="SMART" id="SM00267">
    <property type="entry name" value="GGDEF"/>
    <property type="match status" value="1"/>
</dbReference>
<feature type="domain" description="GGDEF" evidence="6">
    <location>
        <begin position="295"/>
        <end position="426"/>
    </location>
</feature>
<dbReference type="NCBIfam" id="TIGR00254">
    <property type="entry name" value="GGDEF"/>
    <property type="match status" value="1"/>
</dbReference>
<reference evidence="7" key="1">
    <citation type="journal article" date="2014" name="Int. J. Syst. Evol. Microbiol.">
        <title>Complete genome sequence of Corynebacterium casei LMG S-19264T (=DSM 44701T), isolated from a smear-ripened cheese.</title>
        <authorList>
            <consortium name="US DOE Joint Genome Institute (JGI-PGF)"/>
            <person name="Walter F."/>
            <person name="Albersmeier A."/>
            <person name="Kalinowski J."/>
            <person name="Ruckert C."/>
        </authorList>
    </citation>
    <scope>NUCLEOTIDE SEQUENCE</scope>
    <source>
        <strain evidence="7">CGMCC 1.15254</strain>
    </source>
</reference>
<dbReference type="SMART" id="SM00448">
    <property type="entry name" value="REC"/>
    <property type="match status" value="1"/>
</dbReference>